<dbReference type="AlphaFoldDB" id="A0A016WXQ3"/>
<evidence type="ECO:0000313" key="2">
    <source>
        <dbReference type="Proteomes" id="UP000024635"/>
    </source>
</evidence>
<dbReference type="EMBL" id="JARK01000073">
    <property type="protein sequence ID" value="EYC44027.1"/>
    <property type="molecule type" value="Genomic_DNA"/>
</dbReference>
<accession>A0A016WXQ3</accession>
<proteinExistence type="predicted"/>
<dbReference type="OrthoDB" id="437at2759"/>
<reference evidence="2" key="1">
    <citation type="journal article" date="2015" name="Nat. Genet.">
        <title>The genome and transcriptome of the zoonotic hookworm Ancylostoma ceylanicum identify infection-specific gene families.</title>
        <authorList>
            <person name="Schwarz E.M."/>
            <person name="Hu Y."/>
            <person name="Antoshechkin I."/>
            <person name="Miller M.M."/>
            <person name="Sternberg P.W."/>
            <person name="Aroian R.V."/>
        </authorList>
    </citation>
    <scope>NUCLEOTIDE SEQUENCE</scope>
    <source>
        <strain evidence="2">HY135</strain>
    </source>
</reference>
<dbReference type="Proteomes" id="UP000024635">
    <property type="component" value="Unassembled WGS sequence"/>
</dbReference>
<dbReference type="STRING" id="53326.A0A016WXQ3"/>
<comment type="caution">
    <text evidence="1">The sequence shown here is derived from an EMBL/GenBank/DDBJ whole genome shotgun (WGS) entry which is preliminary data.</text>
</comment>
<keyword evidence="2" id="KW-1185">Reference proteome</keyword>
<name>A0A016WXQ3_9BILA</name>
<sequence length="74" mass="8787">MATRKMNFFEKLANMSGHLYRHQAAQFPRRWEILKFVGVRFGRIRNTYRSSSESDRRGSILIFCYPIELDSDAL</sequence>
<protein>
    <submittedName>
        <fullName evidence="1">Uncharacterized protein</fullName>
    </submittedName>
</protein>
<organism evidence="1 2">
    <name type="scientific">Ancylostoma ceylanicum</name>
    <dbReference type="NCBI Taxonomy" id="53326"/>
    <lineage>
        <taxon>Eukaryota</taxon>
        <taxon>Metazoa</taxon>
        <taxon>Ecdysozoa</taxon>
        <taxon>Nematoda</taxon>
        <taxon>Chromadorea</taxon>
        <taxon>Rhabditida</taxon>
        <taxon>Rhabditina</taxon>
        <taxon>Rhabditomorpha</taxon>
        <taxon>Strongyloidea</taxon>
        <taxon>Ancylostomatidae</taxon>
        <taxon>Ancylostomatinae</taxon>
        <taxon>Ancylostoma</taxon>
    </lineage>
</organism>
<gene>
    <name evidence="1" type="primary">Acey_s0473.g2079</name>
    <name evidence="1" type="ORF">Y032_0473g2079</name>
</gene>
<evidence type="ECO:0000313" key="1">
    <source>
        <dbReference type="EMBL" id="EYC44027.1"/>
    </source>
</evidence>